<dbReference type="EMBL" id="AP008207">
    <property type="protein sequence ID" value="BAF06352.1"/>
    <property type="molecule type" value="Genomic_DNA"/>
</dbReference>
<dbReference type="Proteomes" id="UP000000763">
    <property type="component" value="Chromosome 1"/>
</dbReference>
<reference evidence="2 3" key="1">
    <citation type="journal article" date="2005" name="Nature">
        <title>The map-based sequence of the rice genome.</title>
        <authorList>
            <consortium name="International rice genome sequencing project (IRGSP)"/>
            <person name="Matsumoto T."/>
            <person name="Wu J."/>
            <person name="Kanamori H."/>
            <person name="Katayose Y."/>
            <person name="Fujisawa M."/>
            <person name="Namiki N."/>
            <person name="Mizuno H."/>
            <person name="Yamamoto K."/>
            <person name="Antonio B.A."/>
            <person name="Baba T."/>
            <person name="Sakata K."/>
            <person name="Nagamura Y."/>
            <person name="Aoki H."/>
            <person name="Arikawa K."/>
            <person name="Arita K."/>
            <person name="Bito T."/>
            <person name="Chiden Y."/>
            <person name="Fujitsuka N."/>
            <person name="Fukunaka R."/>
            <person name="Hamada M."/>
            <person name="Harada C."/>
            <person name="Hayashi A."/>
            <person name="Hijishita S."/>
            <person name="Honda M."/>
            <person name="Hosokawa S."/>
            <person name="Ichikawa Y."/>
            <person name="Idonuma A."/>
            <person name="Iijima M."/>
            <person name="Ikeda M."/>
            <person name="Ikeno M."/>
            <person name="Ito K."/>
            <person name="Ito S."/>
            <person name="Ito T."/>
            <person name="Ito Y."/>
            <person name="Ito Y."/>
            <person name="Iwabuchi A."/>
            <person name="Kamiya K."/>
            <person name="Karasawa W."/>
            <person name="Kurita K."/>
            <person name="Katagiri S."/>
            <person name="Kikuta A."/>
            <person name="Kobayashi H."/>
            <person name="Kobayashi N."/>
            <person name="Machita K."/>
            <person name="Maehara T."/>
            <person name="Masukawa M."/>
            <person name="Mizubayashi T."/>
            <person name="Mukai Y."/>
            <person name="Nagasaki H."/>
            <person name="Nagata Y."/>
            <person name="Naito S."/>
            <person name="Nakashima M."/>
            <person name="Nakama Y."/>
            <person name="Nakamichi Y."/>
            <person name="Nakamura M."/>
            <person name="Meguro A."/>
            <person name="Negishi M."/>
            <person name="Ohta I."/>
            <person name="Ohta T."/>
            <person name="Okamoto M."/>
            <person name="Ono N."/>
            <person name="Saji S."/>
            <person name="Sakaguchi M."/>
            <person name="Sakai K."/>
            <person name="Shibata M."/>
            <person name="Shimokawa T."/>
            <person name="Song J."/>
            <person name="Takazaki Y."/>
            <person name="Terasawa K."/>
            <person name="Tsugane M."/>
            <person name="Tsuji K."/>
            <person name="Ueda S."/>
            <person name="Waki K."/>
            <person name="Yamagata H."/>
            <person name="Yamamoto M."/>
            <person name="Yamamoto S."/>
            <person name="Yamane H."/>
            <person name="Yoshiki S."/>
            <person name="Yoshihara R."/>
            <person name="Yukawa K."/>
            <person name="Zhong H."/>
            <person name="Yano M."/>
            <person name="Yuan Q."/>
            <person name="Ouyang S."/>
            <person name="Liu J."/>
            <person name="Jones K.M."/>
            <person name="Gansberger K."/>
            <person name="Moffat K."/>
            <person name="Hill J."/>
            <person name="Bera J."/>
            <person name="Fadrosh D."/>
            <person name="Jin S."/>
            <person name="Johri S."/>
            <person name="Kim M."/>
            <person name="Overton L."/>
            <person name="Reardon M."/>
            <person name="Tsitrin T."/>
            <person name="Vuong H."/>
            <person name="Weaver B."/>
            <person name="Ciecko A."/>
            <person name="Tallon L."/>
            <person name="Jackson J."/>
            <person name="Pai G."/>
            <person name="Aken S.V."/>
            <person name="Utterback T."/>
            <person name="Reidmuller S."/>
            <person name="Feldblyum T."/>
            <person name="Hsiao J."/>
            <person name="Zismann V."/>
            <person name="Iobst S."/>
            <person name="de Vazeille A.R."/>
            <person name="Buell C.R."/>
            <person name="Ying K."/>
            <person name="Li Y."/>
            <person name="Lu T."/>
            <person name="Huang Y."/>
            <person name="Zhao Q."/>
            <person name="Feng Q."/>
            <person name="Zhang L."/>
            <person name="Zhu J."/>
            <person name="Weng Q."/>
            <person name="Mu J."/>
            <person name="Lu Y."/>
            <person name="Fan D."/>
            <person name="Liu Y."/>
            <person name="Guan J."/>
            <person name="Zhang Y."/>
            <person name="Yu S."/>
            <person name="Liu X."/>
            <person name="Zhang Y."/>
            <person name="Hong G."/>
            <person name="Han B."/>
            <person name="Choisne N."/>
            <person name="Demange N."/>
            <person name="Orjeda G."/>
            <person name="Samain S."/>
            <person name="Cattolico L."/>
            <person name="Pelletier E."/>
            <person name="Couloux A."/>
            <person name="Segurens B."/>
            <person name="Wincker P."/>
            <person name="D'Hont A."/>
            <person name="Scarpelli C."/>
            <person name="Weissenbach J."/>
            <person name="Salanoubat M."/>
            <person name="Quetier F."/>
            <person name="Yu Y."/>
            <person name="Kim H.R."/>
            <person name="Rambo T."/>
            <person name="Currie J."/>
            <person name="Collura K."/>
            <person name="Luo M."/>
            <person name="Yang T."/>
            <person name="Ammiraju J.S.S."/>
            <person name="Engler F."/>
            <person name="Soderlund C."/>
            <person name="Wing R.A."/>
            <person name="Palmer L.E."/>
            <person name="de la Bastide M."/>
            <person name="Spiegel L."/>
            <person name="Nascimento L."/>
            <person name="Zutavern T."/>
            <person name="O'Shaughnessy A."/>
            <person name="Dike S."/>
            <person name="Dedhia N."/>
            <person name="Preston R."/>
            <person name="Balija V."/>
            <person name="McCombie W.R."/>
            <person name="Chow T."/>
            <person name="Chen H."/>
            <person name="Chung M."/>
            <person name="Chen C."/>
            <person name="Shaw J."/>
            <person name="Wu H."/>
            <person name="Hsiao K."/>
            <person name="Chao Y."/>
            <person name="Chu M."/>
            <person name="Cheng C."/>
            <person name="Hour A."/>
            <person name="Lee P."/>
            <person name="Lin S."/>
            <person name="Lin Y."/>
            <person name="Liou J."/>
            <person name="Liu S."/>
            <person name="Hsing Y."/>
            <person name="Raghuvanshi S."/>
            <person name="Mohanty A."/>
            <person name="Bharti A.K."/>
            <person name="Gaur A."/>
            <person name="Gupta V."/>
            <person name="Kumar D."/>
            <person name="Ravi V."/>
            <person name="Vij S."/>
            <person name="Kapur A."/>
            <person name="Khurana P."/>
            <person name="Khurana P."/>
            <person name="Khurana J.P."/>
            <person name="Tyagi A.K."/>
            <person name="Gaikwad K."/>
            <person name="Singh A."/>
            <person name="Dalal V."/>
            <person name="Srivastava S."/>
            <person name="Dixit A."/>
            <person name="Pal A.K."/>
            <person name="Ghazi I.A."/>
            <person name="Yadav M."/>
            <person name="Pandit A."/>
            <person name="Bhargava A."/>
            <person name="Sureshbabu K."/>
            <person name="Batra K."/>
            <person name="Sharma T.R."/>
            <person name="Mohapatra T."/>
            <person name="Singh N.K."/>
            <person name="Messing J."/>
            <person name="Nelson A.B."/>
            <person name="Fuks G."/>
            <person name="Kavchok S."/>
            <person name="Keizer G."/>
            <person name="Linton E."/>
            <person name="Llaca V."/>
            <person name="Song R."/>
            <person name="Tanyolac B."/>
            <person name="Young S."/>
            <person name="Ho-Il K."/>
            <person name="Hahn J.H."/>
            <person name="Sangsakoo G."/>
            <person name="Vanavichit A."/>
            <person name="de Mattos Luiz.A.T."/>
            <person name="Zimmer P.D."/>
            <person name="Malone G."/>
            <person name="Dellagostin O."/>
            <person name="de Oliveira A.C."/>
            <person name="Bevan M."/>
            <person name="Bancroft I."/>
            <person name="Minx P."/>
            <person name="Cordum H."/>
            <person name="Wilson R."/>
            <person name="Cheng Z."/>
            <person name="Jin W."/>
            <person name="Jiang J."/>
            <person name="Leong S.A."/>
            <person name="Iwama H."/>
            <person name="Gojobori T."/>
            <person name="Itoh T."/>
            <person name="Niimura Y."/>
            <person name="Fujii Y."/>
            <person name="Habara T."/>
            <person name="Sakai H."/>
            <person name="Sato Y."/>
            <person name="Wilson G."/>
            <person name="Kumar K."/>
            <person name="McCouch S."/>
            <person name="Juretic N."/>
            <person name="Hoen D."/>
            <person name="Wright S."/>
            <person name="Bruskiewich R."/>
            <person name="Bureau T."/>
            <person name="Miyao A."/>
            <person name="Hirochika H."/>
            <person name="Nishikawa T."/>
            <person name="Kadowaki K."/>
            <person name="Sugiura M."/>
            <person name="Burr B."/>
            <person name="Sasaki T."/>
        </authorList>
    </citation>
    <scope>NUCLEOTIDE SEQUENCE [LARGE SCALE GENOMIC DNA]</scope>
    <source>
        <strain evidence="3">cv. Nipponbare</strain>
    </source>
</reference>
<gene>
    <name evidence="2" type="ordered locus">Os01g0780600</name>
</gene>
<evidence type="ECO:0000313" key="3">
    <source>
        <dbReference type="Proteomes" id="UP000000763"/>
    </source>
</evidence>
<organism evidence="2 3">
    <name type="scientific">Oryza sativa subsp. japonica</name>
    <name type="common">Rice</name>
    <dbReference type="NCBI Taxonomy" id="39947"/>
    <lineage>
        <taxon>Eukaryota</taxon>
        <taxon>Viridiplantae</taxon>
        <taxon>Streptophyta</taxon>
        <taxon>Embryophyta</taxon>
        <taxon>Tracheophyta</taxon>
        <taxon>Spermatophyta</taxon>
        <taxon>Magnoliopsida</taxon>
        <taxon>Liliopsida</taxon>
        <taxon>Poales</taxon>
        <taxon>Poaceae</taxon>
        <taxon>BOP clade</taxon>
        <taxon>Oryzoideae</taxon>
        <taxon>Oryzeae</taxon>
        <taxon>Oryzinae</taxon>
        <taxon>Oryza</taxon>
        <taxon>Oryza sativa</taxon>
    </lineage>
</organism>
<feature type="compositionally biased region" description="Basic residues" evidence="1">
    <location>
        <begin position="222"/>
        <end position="238"/>
    </location>
</feature>
<feature type="compositionally biased region" description="Basic residues" evidence="1">
    <location>
        <begin position="316"/>
        <end position="337"/>
    </location>
</feature>
<feature type="region of interest" description="Disordered" evidence="1">
    <location>
        <begin position="300"/>
        <end position="339"/>
    </location>
</feature>
<evidence type="ECO:0000256" key="1">
    <source>
        <dbReference type="SAM" id="MobiDB-lite"/>
    </source>
</evidence>
<name>Q0JIS6_ORYSJ</name>
<dbReference type="KEGG" id="dosa:Os01g0780600"/>
<feature type="compositionally biased region" description="Low complexity" evidence="1">
    <location>
        <begin position="415"/>
        <end position="425"/>
    </location>
</feature>
<protein>
    <submittedName>
        <fullName evidence="2">Os01g0780600 protein</fullName>
    </submittedName>
</protein>
<reference evidence="3" key="2">
    <citation type="journal article" date="2008" name="Nucleic Acids Res.">
        <title>The rice annotation project database (RAP-DB): 2008 update.</title>
        <authorList>
            <consortium name="The rice annotation project (RAP)"/>
        </authorList>
    </citation>
    <scope>GENOME REANNOTATION</scope>
    <source>
        <strain evidence="3">cv. Nipponbare</strain>
    </source>
</reference>
<sequence>MRGRAPHRRGPPHRLPLHHRARLQGLRLRRRRVFHRPRRRLRLRRGRGRQECQLRRAVEWHRLGGHATGRGRRSGRGGGVLRDGLVVRGRVVPEPAHVQATDPGDGGEGDAPREHRRRDHVLRGAVPARAEAEHQLQQRQLRRRLRRRQPQHHAARRQRVGAVGGRPEVLPGGDRGAAAGEEGRRLHQVPARDAPHGDAPPRQPAVPGEPGTADRRAAGGRLPRRPARPKPRLHRRDALRHRLRAEDTGLLHVVHGRARDRVHVAGGGGGGQPAWGAPCREPLVAVADHHGCQAHGRVPCRGGARHQPQAAQVPGARRRRTRLRAPRRRRHLPRHGHIPQVAPVAVGVGEGAAVQADELPEAVAGGVHARGAERAPAAAGGGAGALLRAAPPPHVHRRLVLRVRQRGGGRRRRSAAAPGGQRHRA</sequence>
<accession>Q0JIS6</accession>
<proteinExistence type="predicted"/>
<feature type="region of interest" description="Disordered" evidence="1">
    <location>
        <begin position="93"/>
        <end position="238"/>
    </location>
</feature>
<feature type="region of interest" description="Disordered" evidence="1">
    <location>
        <begin position="404"/>
        <end position="425"/>
    </location>
</feature>
<feature type="compositionally biased region" description="Basic residues" evidence="1">
    <location>
        <begin position="140"/>
        <end position="159"/>
    </location>
</feature>
<feature type="compositionally biased region" description="Basic residues" evidence="1">
    <location>
        <begin position="404"/>
        <end position="414"/>
    </location>
</feature>
<evidence type="ECO:0000313" key="2">
    <source>
        <dbReference type="EMBL" id="BAF06352.1"/>
    </source>
</evidence>
<dbReference type="AlphaFoldDB" id="Q0JIS6"/>